<keyword evidence="4" id="KW-1185">Reference proteome</keyword>
<dbReference type="STRING" id="686624.SAMN04488242_2961"/>
<dbReference type="EMBL" id="FNGP01000007">
    <property type="protein sequence ID" value="SDL82641.1"/>
    <property type="molecule type" value="Genomic_DNA"/>
</dbReference>
<organism evidence="3 4">
    <name type="scientific">Tessaracoccus oleiagri</name>
    <dbReference type="NCBI Taxonomy" id="686624"/>
    <lineage>
        <taxon>Bacteria</taxon>
        <taxon>Bacillati</taxon>
        <taxon>Actinomycetota</taxon>
        <taxon>Actinomycetes</taxon>
        <taxon>Propionibacteriales</taxon>
        <taxon>Propionibacteriaceae</taxon>
        <taxon>Tessaracoccus</taxon>
    </lineage>
</organism>
<evidence type="ECO:0000256" key="2">
    <source>
        <dbReference type="SAM" id="SignalP"/>
    </source>
</evidence>
<evidence type="ECO:0000256" key="1">
    <source>
        <dbReference type="SAM" id="MobiDB-lite"/>
    </source>
</evidence>
<name>A0A1G9N8H3_9ACTN</name>
<dbReference type="InterPro" id="IPR011050">
    <property type="entry name" value="Pectin_lyase_fold/virulence"/>
</dbReference>
<dbReference type="SUPFAM" id="SSF51126">
    <property type="entry name" value="Pectin lyase-like"/>
    <property type="match status" value="1"/>
</dbReference>
<proteinExistence type="predicted"/>
<feature type="region of interest" description="Disordered" evidence="1">
    <location>
        <begin position="31"/>
        <end position="59"/>
    </location>
</feature>
<accession>A0A1G9N8H3</accession>
<sequence length="299" mass="30887">MGGIRAGPVAAAAAVGATLIGAALVAALQPSGSPTGAPTSAAAAPSPSRRAEPPDASTTGVVAGTALRRVDGLEVVRDGAVLEGLEVRGALVIAADNVTVRNTRIVTDTERYPVHVREGVVGALLEHIEVDNQGSSGKGIYFDGGTGSVRYADVHSAEDGIAISADGVLVEHSYVHHLHRTSTSHNDAIQIRRGHGITIRYNNLQAYNDLTGDHLNAAIQIGSLVGDEPIAGLQVIGNWMNGGNVTVNGGGRGEVASAVYRDNRFGRDYRFGVAGNLENSVWDSSNVFDDNDEPARGSG</sequence>
<evidence type="ECO:0008006" key="5">
    <source>
        <dbReference type="Google" id="ProtNLM"/>
    </source>
</evidence>
<feature type="signal peptide" evidence="2">
    <location>
        <begin position="1"/>
        <end position="22"/>
    </location>
</feature>
<reference evidence="3 4" key="1">
    <citation type="submission" date="2016-10" db="EMBL/GenBank/DDBJ databases">
        <authorList>
            <person name="de Groot N.N."/>
        </authorList>
    </citation>
    <scope>NUCLEOTIDE SEQUENCE [LARGE SCALE GENOMIC DNA]</scope>
    <source>
        <strain evidence="3 4">CGMCC 1.9159</strain>
    </source>
</reference>
<evidence type="ECO:0000313" key="4">
    <source>
        <dbReference type="Proteomes" id="UP000199475"/>
    </source>
</evidence>
<keyword evidence="2" id="KW-0732">Signal</keyword>
<protein>
    <recommendedName>
        <fullName evidence="5">Right handed beta helix region</fullName>
    </recommendedName>
</protein>
<dbReference type="Proteomes" id="UP000199475">
    <property type="component" value="Unassembled WGS sequence"/>
</dbReference>
<evidence type="ECO:0000313" key="3">
    <source>
        <dbReference type="EMBL" id="SDL82641.1"/>
    </source>
</evidence>
<feature type="compositionally biased region" description="Low complexity" evidence="1">
    <location>
        <begin position="31"/>
        <end position="48"/>
    </location>
</feature>
<dbReference type="OrthoDB" id="505641at2"/>
<feature type="chain" id="PRO_5038902204" description="Right handed beta helix region" evidence="2">
    <location>
        <begin position="23"/>
        <end position="299"/>
    </location>
</feature>
<dbReference type="AlphaFoldDB" id="A0A1G9N8H3"/>
<gene>
    <name evidence="3" type="ORF">SAMN04488242_2961</name>
</gene>
<dbReference type="RefSeq" id="WP_143008330.1">
    <property type="nucleotide sequence ID" value="NZ_FNGP01000007.1"/>
</dbReference>